<feature type="domain" description="N-acetyltransferase" evidence="1">
    <location>
        <begin position="2"/>
        <end position="139"/>
    </location>
</feature>
<dbReference type="Gene3D" id="3.40.630.30">
    <property type="match status" value="1"/>
</dbReference>
<dbReference type="Proteomes" id="UP000198948">
    <property type="component" value="Unassembled WGS sequence"/>
</dbReference>
<dbReference type="SUPFAM" id="SSF55729">
    <property type="entry name" value="Acyl-CoA N-acyltransferases (Nat)"/>
    <property type="match status" value="1"/>
</dbReference>
<name>A0A1H9Q709_9LACT</name>
<protein>
    <submittedName>
        <fullName evidence="2">Acetyltransferase (GNAT) family protein</fullName>
    </submittedName>
</protein>
<reference evidence="2 3" key="1">
    <citation type="submission" date="2016-10" db="EMBL/GenBank/DDBJ databases">
        <authorList>
            <person name="de Groot N.N."/>
        </authorList>
    </citation>
    <scope>NUCLEOTIDE SEQUENCE [LARGE SCALE GENOMIC DNA]</scope>
    <source>
        <strain evidence="2 3">DSM 13760</strain>
    </source>
</reference>
<accession>A0A1H9Q709</accession>
<sequence length="157" mass="18093">MFTITKWNSKAYQEALVLRNELLKATSGKKQLVEAPLEEQNDLHLVVKCEQQVIGTLLLHPIDQKLIQVKQVAIDSAYQRHGIGKQLIQYAEQIASRLGFSVVFLTGRQQAWPFYEKLAYEMLAESYQEGQLVLKLFKKEVAIEKQFNPQREMKTNG</sequence>
<dbReference type="PROSITE" id="PS51186">
    <property type="entry name" value="GNAT"/>
    <property type="match status" value="1"/>
</dbReference>
<evidence type="ECO:0000313" key="2">
    <source>
        <dbReference type="EMBL" id="SER55915.1"/>
    </source>
</evidence>
<dbReference type="InterPro" id="IPR000182">
    <property type="entry name" value="GNAT_dom"/>
</dbReference>
<dbReference type="AlphaFoldDB" id="A0A1H9Q709"/>
<dbReference type="STRING" id="142588.SAMN04488559_101367"/>
<evidence type="ECO:0000259" key="1">
    <source>
        <dbReference type="PROSITE" id="PS51186"/>
    </source>
</evidence>
<organism evidence="2 3">
    <name type="scientific">Isobaculum melis</name>
    <dbReference type="NCBI Taxonomy" id="142588"/>
    <lineage>
        <taxon>Bacteria</taxon>
        <taxon>Bacillati</taxon>
        <taxon>Bacillota</taxon>
        <taxon>Bacilli</taxon>
        <taxon>Lactobacillales</taxon>
        <taxon>Carnobacteriaceae</taxon>
        <taxon>Isobaculum</taxon>
    </lineage>
</organism>
<keyword evidence="3" id="KW-1185">Reference proteome</keyword>
<dbReference type="GO" id="GO:0016747">
    <property type="term" value="F:acyltransferase activity, transferring groups other than amino-acyl groups"/>
    <property type="evidence" value="ECO:0007669"/>
    <property type="project" value="InterPro"/>
</dbReference>
<dbReference type="CDD" id="cd04301">
    <property type="entry name" value="NAT_SF"/>
    <property type="match status" value="1"/>
</dbReference>
<keyword evidence="2" id="KW-0808">Transferase</keyword>
<dbReference type="RefSeq" id="WP_092649659.1">
    <property type="nucleotide sequence ID" value="NZ_FOHA01000001.1"/>
</dbReference>
<evidence type="ECO:0000313" key="3">
    <source>
        <dbReference type="Proteomes" id="UP000198948"/>
    </source>
</evidence>
<gene>
    <name evidence="2" type="ORF">SAMN04488559_101367</name>
</gene>
<dbReference type="Pfam" id="PF00583">
    <property type="entry name" value="Acetyltransf_1"/>
    <property type="match status" value="1"/>
</dbReference>
<dbReference type="InterPro" id="IPR016181">
    <property type="entry name" value="Acyl_CoA_acyltransferase"/>
</dbReference>
<proteinExistence type="predicted"/>
<dbReference type="OrthoDB" id="9775804at2"/>
<dbReference type="EMBL" id="FOHA01000001">
    <property type="protein sequence ID" value="SER55915.1"/>
    <property type="molecule type" value="Genomic_DNA"/>
</dbReference>